<dbReference type="SUPFAM" id="SSF51735">
    <property type="entry name" value="NAD(P)-binding Rossmann-fold domains"/>
    <property type="match status" value="1"/>
</dbReference>
<dbReference type="Proteomes" id="UP000657592">
    <property type="component" value="Unassembled WGS sequence"/>
</dbReference>
<keyword evidence="1" id="KW-0560">Oxidoreductase</keyword>
<dbReference type="InterPro" id="IPR002347">
    <property type="entry name" value="SDR_fam"/>
</dbReference>
<comment type="caution">
    <text evidence="2">The sequence shown here is derived from an EMBL/GenBank/DDBJ whole genome shotgun (WGS) entry which is preliminary data.</text>
</comment>
<protein>
    <submittedName>
        <fullName evidence="2">Short-chain dehydrogenase</fullName>
    </submittedName>
</protein>
<dbReference type="InterPro" id="IPR036291">
    <property type="entry name" value="NAD(P)-bd_dom_sf"/>
</dbReference>
<dbReference type="PANTHER" id="PTHR43157">
    <property type="entry name" value="PHOSPHATIDYLINOSITOL-GLYCAN BIOSYNTHESIS CLASS F PROTEIN-RELATED"/>
    <property type="match status" value="1"/>
</dbReference>
<dbReference type="PRINTS" id="PR00081">
    <property type="entry name" value="GDHRDH"/>
</dbReference>
<dbReference type="Gene3D" id="3.40.50.720">
    <property type="entry name" value="NAD(P)-binding Rossmann-like Domain"/>
    <property type="match status" value="1"/>
</dbReference>
<evidence type="ECO:0000256" key="1">
    <source>
        <dbReference type="ARBA" id="ARBA00023002"/>
    </source>
</evidence>
<proteinExistence type="predicted"/>
<evidence type="ECO:0000313" key="3">
    <source>
        <dbReference type="Proteomes" id="UP000657592"/>
    </source>
</evidence>
<organism evidence="2 3">
    <name type="scientific">Microbacterium album</name>
    <dbReference type="NCBI Taxonomy" id="2053191"/>
    <lineage>
        <taxon>Bacteria</taxon>
        <taxon>Bacillati</taxon>
        <taxon>Actinomycetota</taxon>
        <taxon>Actinomycetes</taxon>
        <taxon>Micrococcales</taxon>
        <taxon>Microbacteriaceae</taxon>
        <taxon>Microbacterium</taxon>
    </lineage>
</organism>
<dbReference type="AlphaFoldDB" id="A0A917IIC7"/>
<reference evidence="2" key="1">
    <citation type="journal article" date="2014" name="Int. J. Syst. Evol. Microbiol.">
        <title>Complete genome sequence of Corynebacterium casei LMG S-19264T (=DSM 44701T), isolated from a smear-ripened cheese.</title>
        <authorList>
            <consortium name="US DOE Joint Genome Institute (JGI-PGF)"/>
            <person name="Walter F."/>
            <person name="Albersmeier A."/>
            <person name="Kalinowski J."/>
            <person name="Ruckert C."/>
        </authorList>
    </citation>
    <scope>NUCLEOTIDE SEQUENCE</scope>
    <source>
        <strain evidence="2">CGMCC 1.15794</strain>
    </source>
</reference>
<dbReference type="Pfam" id="PF00106">
    <property type="entry name" value="adh_short"/>
    <property type="match status" value="1"/>
</dbReference>
<keyword evidence="3" id="KW-1185">Reference proteome</keyword>
<accession>A0A917IIC7</accession>
<reference evidence="2" key="2">
    <citation type="submission" date="2020-09" db="EMBL/GenBank/DDBJ databases">
        <authorList>
            <person name="Sun Q."/>
            <person name="Zhou Y."/>
        </authorList>
    </citation>
    <scope>NUCLEOTIDE SEQUENCE</scope>
    <source>
        <strain evidence="2">CGMCC 1.15794</strain>
    </source>
</reference>
<name>A0A917IIC7_9MICO</name>
<dbReference type="EMBL" id="BMJY01000015">
    <property type="protein sequence ID" value="GGH48786.1"/>
    <property type="molecule type" value="Genomic_DNA"/>
</dbReference>
<dbReference type="GO" id="GO:0016491">
    <property type="term" value="F:oxidoreductase activity"/>
    <property type="evidence" value="ECO:0007669"/>
    <property type="project" value="UniProtKB-KW"/>
</dbReference>
<dbReference type="RefSeq" id="WP_188756785.1">
    <property type="nucleotide sequence ID" value="NZ_BMJY01000015.1"/>
</dbReference>
<gene>
    <name evidence="2" type="ORF">GCM10010921_26520</name>
</gene>
<dbReference type="PANTHER" id="PTHR43157:SF31">
    <property type="entry name" value="PHOSPHATIDYLINOSITOL-GLYCAN BIOSYNTHESIS CLASS F PROTEIN"/>
    <property type="match status" value="1"/>
</dbReference>
<evidence type="ECO:0000313" key="2">
    <source>
        <dbReference type="EMBL" id="GGH48786.1"/>
    </source>
</evidence>
<sequence>MTESKTIVITGASDGIGAAAARRLSSDGHRVVVVGRSPQKTAAVAREIGADHFLADFTELEQVRSLADELKAAYPRIDVLANNAGGVFGDPTKTVDGFERTFQINHLAPFLLTRLLMDTLVESRASVIQTSSTLQFAREIDLDDLDHDKNFSPVRAYTAAKLENVLFTTELHRRFGARGISAASFYPGNVASSFGAQSESTLMRFIATNPITRRLMLISPDRGADTLVWLAEAEPGRDWEPGRYFSKRKPITPQNRQALDADLARRFWDRSEQLLGL</sequence>